<dbReference type="Pfam" id="PF00356">
    <property type="entry name" value="LacI"/>
    <property type="match status" value="1"/>
</dbReference>
<dbReference type="PANTHER" id="PTHR30146:SF153">
    <property type="entry name" value="LACTOSE OPERON REPRESSOR"/>
    <property type="match status" value="1"/>
</dbReference>
<feature type="domain" description="HTH lacI-type" evidence="4">
    <location>
        <begin position="53"/>
        <end position="101"/>
    </location>
</feature>
<sequence length="388" mass="41599">MNELEQQCQGRLSLEARIGSTNHRCPRGYGLMIALHGVSKREECPLSPAEDRPTLAQIAAASGVSVSTVSKVLNRRGDVGAATRQRLEQALSQYGYVRRRQTEPSLEPVPTIDLVVRGLDGSWAASAASGAEATAYEAGFRVVISVARPPTEQGDWVDAVIAAGSQGVLLGLVDLVGDELLRLQHANIPYVVIDPLADPPTGAYSVGTSNWAGAHEATQYLIDHGHRAIALITGPAQHLYVHARIAGFRSAMAAAGLTVRPEHIRHGTYDRASGRELTAAVLATSPRPTALFICSDHMAIGGYEAIAEAGLKVPDDISVVGFDDLPEARWVHPNLTTVRQPIKDMAASATSTLIRLIHGVRVDSRRQELATALIERESTRDLGHRPAR</sequence>
<evidence type="ECO:0000256" key="3">
    <source>
        <dbReference type="ARBA" id="ARBA00023163"/>
    </source>
</evidence>
<dbReference type="GO" id="GO:0000976">
    <property type="term" value="F:transcription cis-regulatory region binding"/>
    <property type="evidence" value="ECO:0007669"/>
    <property type="project" value="TreeGrafter"/>
</dbReference>
<dbReference type="InterPro" id="IPR046335">
    <property type="entry name" value="LacI/GalR-like_sensor"/>
</dbReference>
<dbReference type="SUPFAM" id="SSF53822">
    <property type="entry name" value="Periplasmic binding protein-like I"/>
    <property type="match status" value="1"/>
</dbReference>
<dbReference type="PANTHER" id="PTHR30146">
    <property type="entry name" value="LACI-RELATED TRANSCRIPTIONAL REPRESSOR"/>
    <property type="match status" value="1"/>
</dbReference>
<proteinExistence type="predicted"/>
<dbReference type="SUPFAM" id="SSF47413">
    <property type="entry name" value="lambda repressor-like DNA-binding domains"/>
    <property type="match status" value="1"/>
</dbReference>
<dbReference type="Gene3D" id="3.40.50.2300">
    <property type="match status" value="2"/>
</dbReference>
<gene>
    <name evidence="5" type="primary">lacI</name>
    <name evidence="5" type="ORF">GCM10011575_15460</name>
</gene>
<dbReference type="InterPro" id="IPR010982">
    <property type="entry name" value="Lambda_DNA-bd_dom_sf"/>
</dbReference>
<dbReference type="RefSeq" id="WP_229669829.1">
    <property type="nucleotide sequence ID" value="NZ_BMMZ01000003.1"/>
</dbReference>
<accession>A0A917S4I0</accession>
<evidence type="ECO:0000259" key="4">
    <source>
        <dbReference type="PROSITE" id="PS50932"/>
    </source>
</evidence>
<dbReference type="InterPro" id="IPR028082">
    <property type="entry name" value="Peripla_BP_I"/>
</dbReference>
<dbReference type="AlphaFoldDB" id="A0A917S4I0"/>
<dbReference type="EMBL" id="BMMZ01000003">
    <property type="protein sequence ID" value="GGL58043.1"/>
    <property type="molecule type" value="Genomic_DNA"/>
</dbReference>
<dbReference type="PROSITE" id="PS50932">
    <property type="entry name" value="HTH_LACI_2"/>
    <property type="match status" value="1"/>
</dbReference>
<comment type="caution">
    <text evidence="5">The sequence shown here is derived from an EMBL/GenBank/DDBJ whole genome shotgun (WGS) entry which is preliminary data.</text>
</comment>
<evidence type="ECO:0000313" key="6">
    <source>
        <dbReference type="Proteomes" id="UP000613840"/>
    </source>
</evidence>
<reference evidence="5" key="1">
    <citation type="journal article" date="2014" name="Int. J. Syst. Evol. Microbiol.">
        <title>Complete genome sequence of Corynebacterium casei LMG S-19264T (=DSM 44701T), isolated from a smear-ripened cheese.</title>
        <authorList>
            <consortium name="US DOE Joint Genome Institute (JGI-PGF)"/>
            <person name="Walter F."/>
            <person name="Albersmeier A."/>
            <person name="Kalinowski J."/>
            <person name="Ruckert C."/>
        </authorList>
    </citation>
    <scope>NUCLEOTIDE SEQUENCE</scope>
    <source>
        <strain evidence="5">CGMCC 4.7306</strain>
    </source>
</reference>
<dbReference type="Proteomes" id="UP000613840">
    <property type="component" value="Unassembled WGS sequence"/>
</dbReference>
<evidence type="ECO:0000256" key="1">
    <source>
        <dbReference type="ARBA" id="ARBA00023015"/>
    </source>
</evidence>
<keyword evidence="6" id="KW-1185">Reference proteome</keyword>
<name>A0A917S4I0_9ACTN</name>
<protein>
    <submittedName>
        <fullName evidence="5">LacI family transcriptional regulator</fullName>
    </submittedName>
</protein>
<keyword evidence="3" id="KW-0804">Transcription</keyword>
<dbReference type="Pfam" id="PF13377">
    <property type="entry name" value="Peripla_BP_3"/>
    <property type="match status" value="1"/>
</dbReference>
<dbReference type="GO" id="GO:0003700">
    <property type="term" value="F:DNA-binding transcription factor activity"/>
    <property type="evidence" value="ECO:0007669"/>
    <property type="project" value="TreeGrafter"/>
</dbReference>
<reference evidence="5" key="2">
    <citation type="submission" date="2020-09" db="EMBL/GenBank/DDBJ databases">
        <authorList>
            <person name="Sun Q."/>
            <person name="Zhou Y."/>
        </authorList>
    </citation>
    <scope>NUCLEOTIDE SEQUENCE</scope>
    <source>
        <strain evidence="5">CGMCC 4.7306</strain>
    </source>
</reference>
<organism evidence="5 6">
    <name type="scientific">Microlunatus endophyticus</name>
    <dbReference type="NCBI Taxonomy" id="1716077"/>
    <lineage>
        <taxon>Bacteria</taxon>
        <taxon>Bacillati</taxon>
        <taxon>Actinomycetota</taxon>
        <taxon>Actinomycetes</taxon>
        <taxon>Propionibacteriales</taxon>
        <taxon>Propionibacteriaceae</taxon>
        <taxon>Microlunatus</taxon>
    </lineage>
</organism>
<dbReference type="Gene3D" id="1.10.260.40">
    <property type="entry name" value="lambda repressor-like DNA-binding domains"/>
    <property type="match status" value="1"/>
</dbReference>
<dbReference type="CDD" id="cd01392">
    <property type="entry name" value="HTH_LacI"/>
    <property type="match status" value="1"/>
</dbReference>
<keyword evidence="2" id="KW-0238">DNA-binding</keyword>
<evidence type="ECO:0000313" key="5">
    <source>
        <dbReference type="EMBL" id="GGL58043.1"/>
    </source>
</evidence>
<dbReference type="InterPro" id="IPR000843">
    <property type="entry name" value="HTH_LacI"/>
</dbReference>
<evidence type="ECO:0000256" key="2">
    <source>
        <dbReference type="ARBA" id="ARBA00023125"/>
    </source>
</evidence>
<dbReference type="SMART" id="SM00354">
    <property type="entry name" value="HTH_LACI"/>
    <property type="match status" value="1"/>
</dbReference>
<keyword evidence="1" id="KW-0805">Transcription regulation</keyword>